<dbReference type="RefSeq" id="WP_376997269.1">
    <property type="nucleotide sequence ID" value="NZ_JBHSLC010000049.1"/>
</dbReference>
<dbReference type="EMBL" id="JBHSLC010000049">
    <property type="protein sequence ID" value="MFC5357628.1"/>
    <property type="molecule type" value="Genomic_DNA"/>
</dbReference>
<name>A0ABW0GBP4_9PROT</name>
<feature type="transmembrane region" description="Helical" evidence="1">
    <location>
        <begin position="12"/>
        <end position="32"/>
    </location>
</feature>
<dbReference type="Proteomes" id="UP001596166">
    <property type="component" value="Unassembled WGS sequence"/>
</dbReference>
<feature type="transmembrane region" description="Helical" evidence="1">
    <location>
        <begin position="78"/>
        <end position="111"/>
    </location>
</feature>
<evidence type="ECO:0000313" key="4">
    <source>
        <dbReference type="Proteomes" id="UP001596166"/>
    </source>
</evidence>
<protein>
    <submittedName>
        <fullName evidence="3">Tripartite tricarboxylate transporter TctB family protein</fullName>
    </submittedName>
</protein>
<gene>
    <name evidence="3" type="ORF">ACFPMG_21690</name>
</gene>
<proteinExistence type="predicted"/>
<organism evidence="3 4">
    <name type="scientific">Azospirillum himalayense</name>
    <dbReference type="NCBI Taxonomy" id="654847"/>
    <lineage>
        <taxon>Bacteria</taxon>
        <taxon>Pseudomonadati</taxon>
        <taxon>Pseudomonadota</taxon>
        <taxon>Alphaproteobacteria</taxon>
        <taxon>Rhodospirillales</taxon>
        <taxon>Azospirillaceae</taxon>
        <taxon>Azospirillum</taxon>
    </lineage>
</organism>
<feature type="transmembrane region" description="Helical" evidence="1">
    <location>
        <begin position="123"/>
        <end position="146"/>
    </location>
</feature>
<keyword evidence="1" id="KW-0472">Membrane</keyword>
<evidence type="ECO:0000313" key="3">
    <source>
        <dbReference type="EMBL" id="MFC5357628.1"/>
    </source>
</evidence>
<feature type="transmembrane region" description="Helical" evidence="1">
    <location>
        <begin position="44"/>
        <end position="66"/>
    </location>
</feature>
<sequence length="149" mass="14959">MTKARIFGSQDVLAGLMFILIGAAALALSSAYPHGTSTRMGPGYFPTLLGWLLTGLGALIAARGVLSPGASIPGGSPRCALVLAAVVAFGLLLKPAGLAIATAALVALGAVANRDFRAVEIVLIYLVLTIIAIVVFIHGVGVQLSIGPA</sequence>
<evidence type="ECO:0000256" key="1">
    <source>
        <dbReference type="SAM" id="Phobius"/>
    </source>
</evidence>
<dbReference type="Pfam" id="PF07331">
    <property type="entry name" value="TctB"/>
    <property type="match status" value="1"/>
</dbReference>
<comment type="caution">
    <text evidence="3">The sequence shown here is derived from an EMBL/GenBank/DDBJ whole genome shotgun (WGS) entry which is preliminary data.</text>
</comment>
<keyword evidence="1" id="KW-0812">Transmembrane</keyword>
<feature type="domain" description="DUF1468" evidence="2">
    <location>
        <begin position="13"/>
        <end position="144"/>
    </location>
</feature>
<evidence type="ECO:0000259" key="2">
    <source>
        <dbReference type="Pfam" id="PF07331"/>
    </source>
</evidence>
<keyword evidence="4" id="KW-1185">Reference proteome</keyword>
<dbReference type="InterPro" id="IPR009936">
    <property type="entry name" value="DUF1468"/>
</dbReference>
<reference evidence="4" key="1">
    <citation type="journal article" date="2019" name="Int. J. Syst. Evol. Microbiol.">
        <title>The Global Catalogue of Microorganisms (GCM) 10K type strain sequencing project: providing services to taxonomists for standard genome sequencing and annotation.</title>
        <authorList>
            <consortium name="The Broad Institute Genomics Platform"/>
            <consortium name="The Broad Institute Genome Sequencing Center for Infectious Disease"/>
            <person name="Wu L."/>
            <person name="Ma J."/>
        </authorList>
    </citation>
    <scope>NUCLEOTIDE SEQUENCE [LARGE SCALE GENOMIC DNA]</scope>
    <source>
        <strain evidence="4">CCUG 58760</strain>
    </source>
</reference>
<keyword evidence="1" id="KW-1133">Transmembrane helix</keyword>
<accession>A0ABW0GBP4</accession>